<evidence type="ECO:0000256" key="6">
    <source>
        <dbReference type="HAMAP-Rule" id="MF_00074"/>
    </source>
</evidence>
<comment type="similarity">
    <text evidence="6">Belongs to the methyltransferase superfamily. RNA methyltransferase RsmG family.</text>
</comment>
<dbReference type="PANTHER" id="PTHR31760:SF0">
    <property type="entry name" value="S-ADENOSYL-L-METHIONINE-DEPENDENT METHYLTRANSFERASES SUPERFAMILY PROTEIN"/>
    <property type="match status" value="1"/>
</dbReference>
<keyword evidence="8" id="KW-1185">Reference proteome</keyword>
<keyword evidence="1 6" id="KW-0963">Cytoplasm</keyword>
<feature type="binding site" evidence="6">
    <location>
        <position position="83"/>
    </location>
    <ligand>
        <name>S-adenosyl-L-methionine</name>
        <dbReference type="ChEBI" id="CHEBI:59789"/>
    </ligand>
</feature>
<keyword evidence="5 6" id="KW-0949">S-adenosyl-L-methionine</keyword>
<proteinExistence type="inferred from homology"/>
<dbReference type="STRING" id="1123404.SAMN02745784_02853"/>
<reference evidence="8" key="1">
    <citation type="submission" date="2016-11" db="EMBL/GenBank/DDBJ databases">
        <authorList>
            <person name="Varghese N."/>
            <person name="Submissions S."/>
        </authorList>
    </citation>
    <scope>NUCLEOTIDE SEQUENCE [LARGE SCALE GENOMIC DNA]</scope>
    <source>
        <strain evidence="8">DSM 18095</strain>
    </source>
</reference>
<accession>A0A1M4YZS4</accession>
<dbReference type="EC" id="2.1.1.-" evidence="6"/>
<evidence type="ECO:0000313" key="7">
    <source>
        <dbReference type="EMBL" id="SHF11240.1"/>
    </source>
</evidence>
<evidence type="ECO:0000256" key="2">
    <source>
        <dbReference type="ARBA" id="ARBA00022552"/>
    </source>
</evidence>
<evidence type="ECO:0000313" key="8">
    <source>
        <dbReference type="Proteomes" id="UP000184114"/>
    </source>
</evidence>
<dbReference type="Gene3D" id="3.40.50.150">
    <property type="entry name" value="Vaccinia Virus protein VP39"/>
    <property type="match status" value="1"/>
</dbReference>
<dbReference type="InterPro" id="IPR003682">
    <property type="entry name" value="rRNA_ssu_MeTfrase_G"/>
</dbReference>
<protein>
    <recommendedName>
        <fullName evidence="6">Ribosomal RNA small subunit methyltransferase G</fullName>
        <ecNumber evidence="6">2.1.1.-</ecNumber>
    </recommendedName>
    <alternativeName>
        <fullName evidence="6">16S rRNA 7-methylguanosine methyltransferase</fullName>
        <shortName evidence="6">16S rRNA m7G methyltransferase</shortName>
    </alternativeName>
</protein>
<feature type="binding site" evidence="6">
    <location>
        <position position="148"/>
    </location>
    <ligand>
        <name>S-adenosyl-L-methionine</name>
        <dbReference type="ChEBI" id="CHEBI:59789"/>
    </ligand>
</feature>
<dbReference type="HAMAP" id="MF_00074">
    <property type="entry name" value="16SrRNA_methyltr_G"/>
    <property type="match status" value="1"/>
</dbReference>
<dbReference type="GO" id="GO:0005829">
    <property type="term" value="C:cytosol"/>
    <property type="evidence" value="ECO:0007669"/>
    <property type="project" value="TreeGrafter"/>
</dbReference>
<dbReference type="PANTHER" id="PTHR31760">
    <property type="entry name" value="S-ADENOSYL-L-METHIONINE-DEPENDENT METHYLTRANSFERASES SUPERFAMILY PROTEIN"/>
    <property type="match status" value="1"/>
</dbReference>
<dbReference type="PIRSF" id="PIRSF003078">
    <property type="entry name" value="GidB"/>
    <property type="match status" value="1"/>
</dbReference>
<dbReference type="InterPro" id="IPR029063">
    <property type="entry name" value="SAM-dependent_MTases_sf"/>
</dbReference>
<comment type="caution">
    <text evidence="6">Lacks conserved residue(s) required for the propagation of feature annotation.</text>
</comment>
<dbReference type="FunFam" id="3.40.50.150:FF:000041">
    <property type="entry name" value="Ribosomal RNA small subunit methyltransferase G"/>
    <property type="match status" value="1"/>
</dbReference>
<sequence>MSNIETLLEGVGDLGIELNEQQKKHFIKYKDLLKEWNEKINITAITDDSEIDIKHFLDSLTPIVTKLFDGKKKIIDIGTGGGFPGLPLKIFNDEIQVTLLDSLNKRIIFLNEVINTLGLKDIETIHGRAEEFGKTPKYREQYDICISRAVASLNTLAEYCMPFVKVGGCFIAMKGSDIDEELKEAEKGIKLLGGKVLKKEIVRIPKSDIVHSLIIINKVQETPTKYPRAGGKPKKNPL</sequence>
<feature type="binding site" evidence="6">
    <location>
        <begin position="129"/>
        <end position="130"/>
    </location>
    <ligand>
        <name>S-adenosyl-L-methionine</name>
        <dbReference type="ChEBI" id="CHEBI:59789"/>
    </ligand>
</feature>
<dbReference type="NCBIfam" id="TIGR00138">
    <property type="entry name" value="rsmG_gidB"/>
    <property type="match status" value="1"/>
</dbReference>
<feature type="binding site" evidence="6">
    <location>
        <position position="78"/>
    </location>
    <ligand>
        <name>S-adenosyl-L-methionine</name>
        <dbReference type="ChEBI" id="CHEBI:59789"/>
    </ligand>
</feature>
<name>A0A1M4YZS4_9FIRM</name>
<organism evidence="7 8">
    <name type="scientific">Tissierella praeacuta DSM 18095</name>
    <dbReference type="NCBI Taxonomy" id="1123404"/>
    <lineage>
        <taxon>Bacteria</taxon>
        <taxon>Bacillati</taxon>
        <taxon>Bacillota</taxon>
        <taxon>Tissierellia</taxon>
        <taxon>Tissierellales</taxon>
        <taxon>Tissierellaceae</taxon>
        <taxon>Tissierella</taxon>
    </lineage>
</organism>
<evidence type="ECO:0000256" key="1">
    <source>
        <dbReference type="ARBA" id="ARBA00022490"/>
    </source>
</evidence>
<evidence type="ECO:0000256" key="4">
    <source>
        <dbReference type="ARBA" id="ARBA00022679"/>
    </source>
</evidence>
<keyword evidence="4 6" id="KW-0808">Transferase</keyword>
<comment type="subcellular location">
    <subcellularLocation>
        <location evidence="6">Cytoplasm</location>
    </subcellularLocation>
</comment>
<keyword evidence="3 6" id="KW-0489">Methyltransferase</keyword>
<dbReference type="Pfam" id="PF02527">
    <property type="entry name" value="GidB"/>
    <property type="match status" value="1"/>
</dbReference>
<dbReference type="CDD" id="cd02440">
    <property type="entry name" value="AdoMet_MTases"/>
    <property type="match status" value="1"/>
</dbReference>
<keyword evidence="2 6" id="KW-0698">rRNA processing</keyword>
<evidence type="ECO:0000256" key="3">
    <source>
        <dbReference type="ARBA" id="ARBA00022603"/>
    </source>
</evidence>
<dbReference type="GeneID" id="90996636"/>
<gene>
    <name evidence="6" type="primary">rsmG</name>
    <name evidence="7" type="ORF">SAMN02745784_02853</name>
</gene>
<dbReference type="Proteomes" id="UP000184114">
    <property type="component" value="Unassembled WGS sequence"/>
</dbReference>
<dbReference type="GO" id="GO:0070043">
    <property type="term" value="F:rRNA (guanine-N7-)-methyltransferase activity"/>
    <property type="evidence" value="ECO:0007669"/>
    <property type="project" value="UniProtKB-UniRule"/>
</dbReference>
<dbReference type="RefSeq" id="WP_072977509.1">
    <property type="nucleotide sequence ID" value="NZ_FQTY01000020.1"/>
</dbReference>
<comment type="function">
    <text evidence="6">Specifically methylates the N7 position of a guanine in 16S rRNA.</text>
</comment>
<dbReference type="EMBL" id="FQTY01000020">
    <property type="protein sequence ID" value="SHF11240.1"/>
    <property type="molecule type" value="Genomic_DNA"/>
</dbReference>
<dbReference type="AlphaFoldDB" id="A0A1M4YZS4"/>
<dbReference type="SUPFAM" id="SSF53335">
    <property type="entry name" value="S-adenosyl-L-methionine-dependent methyltransferases"/>
    <property type="match status" value="1"/>
</dbReference>
<evidence type="ECO:0000256" key="5">
    <source>
        <dbReference type="ARBA" id="ARBA00022691"/>
    </source>
</evidence>